<dbReference type="AlphaFoldDB" id="A0A1M4N7E1"/>
<dbReference type="GO" id="GO:0004326">
    <property type="term" value="F:tetrahydrofolylpolyglutamate synthase activity"/>
    <property type="evidence" value="ECO:0007669"/>
    <property type="project" value="UniProtKB-EC"/>
</dbReference>
<dbReference type="PANTHER" id="PTHR11136:SF0">
    <property type="entry name" value="DIHYDROFOLATE SYNTHETASE-RELATED"/>
    <property type="match status" value="1"/>
</dbReference>
<dbReference type="GO" id="GO:0046872">
    <property type="term" value="F:metal ion binding"/>
    <property type="evidence" value="ECO:0007669"/>
    <property type="project" value="UniProtKB-KW"/>
</dbReference>
<dbReference type="GO" id="GO:0005737">
    <property type="term" value="C:cytoplasm"/>
    <property type="evidence" value="ECO:0007669"/>
    <property type="project" value="TreeGrafter"/>
</dbReference>
<dbReference type="InterPro" id="IPR004101">
    <property type="entry name" value="Mur_ligase_C"/>
</dbReference>
<dbReference type="PIRSF" id="PIRSF001563">
    <property type="entry name" value="Folylpolyglu_synth"/>
    <property type="match status" value="1"/>
</dbReference>
<dbReference type="SUPFAM" id="SSF53244">
    <property type="entry name" value="MurD-like peptide ligases, peptide-binding domain"/>
    <property type="match status" value="1"/>
</dbReference>
<evidence type="ECO:0000256" key="10">
    <source>
        <dbReference type="ARBA" id="ARBA00022723"/>
    </source>
</evidence>
<name>A0A1M4N7E1_9RHOB</name>
<dbReference type="GO" id="GO:0046656">
    <property type="term" value="P:folic acid biosynthetic process"/>
    <property type="evidence" value="ECO:0007669"/>
    <property type="project" value="UniProtKB-KW"/>
</dbReference>
<dbReference type="Proteomes" id="UP000184085">
    <property type="component" value="Unassembled WGS sequence"/>
</dbReference>
<comment type="cofactor">
    <cofactor evidence="1">
        <name>Mg(2+)</name>
        <dbReference type="ChEBI" id="CHEBI:18420"/>
    </cofactor>
</comment>
<dbReference type="SUPFAM" id="SSF53623">
    <property type="entry name" value="MurD-like peptide ligases, catalytic domain"/>
    <property type="match status" value="1"/>
</dbReference>
<evidence type="ECO:0000256" key="13">
    <source>
        <dbReference type="ARBA" id="ARBA00022842"/>
    </source>
</evidence>
<reference evidence="26" key="1">
    <citation type="submission" date="2016-09" db="EMBL/GenBank/DDBJ databases">
        <authorList>
            <person name="Wibberg D."/>
        </authorList>
    </citation>
    <scope>NUCLEOTIDE SEQUENCE [LARGE SCALE GENOMIC DNA]</scope>
</reference>
<keyword evidence="13" id="KW-0460">Magnesium</keyword>
<evidence type="ECO:0000256" key="7">
    <source>
        <dbReference type="ARBA" id="ARBA00013025"/>
    </source>
</evidence>
<evidence type="ECO:0000256" key="12">
    <source>
        <dbReference type="ARBA" id="ARBA00022840"/>
    </source>
</evidence>
<dbReference type="Pfam" id="PF02875">
    <property type="entry name" value="Mur_ligase_C"/>
    <property type="match status" value="1"/>
</dbReference>
<dbReference type="PANTHER" id="PTHR11136">
    <property type="entry name" value="FOLYLPOLYGLUTAMATE SYNTHASE-RELATED"/>
    <property type="match status" value="1"/>
</dbReference>
<evidence type="ECO:0000259" key="24">
    <source>
        <dbReference type="Pfam" id="PF08245"/>
    </source>
</evidence>
<dbReference type="NCBIfam" id="TIGR01499">
    <property type="entry name" value="folC"/>
    <property type="match status" value="1"/>
</dbReference>
<accession>A0A1M4N7E1</accession>
<dbReference type="EC" id="6.3.2.17" evidence="7"/>
<evidence type="ECO:0000256" key="5">
    <source>
        <dbReference type="ARBA" id="ARBA00008276"/>
    </source>
</evidence>
<dbReference type="EMBL" id="FMJB01000063">
    <property type="protein sequence ID" value="SCM69076.1"/>
    <property type="molecule type" value="Genomic_DNA"/>
</dbReference>
<keyword evidence="11 22" id="KW-0547">Nucleotide-binding</keyword>
<comment type="catalytic activity">
    <reaction evidence="19">
        <text>10-formyltetrahydrofolyl-(gamma-L-Glu)(n) + L-glutamate + ATP = 10-formyltetrahydrofolyl-(gamma-L-Glu)(n+1) + ADP + phosphate + H(+)</text>
        <dbReference type="Rhea" id="RHEA:51904"/>
        <dbReference type="Rhea" id="RHEA-COMP:13088"/>
        <dbReference type="Rhea" id="RHEA-COMP:14300"/>
        <dbReference type="ChEBI" id="CHEBI:15378"/>
        <dbReference type="ChEBI" id="CHEBI:29985"/>
        <dbReference type="ChEBI" id="CHEBI:30616"/>
        <dbReference type="ChEBI" id="CHEBI:43474"/>
        <dbReference type="ChEBI" id="CHEBI:134413"/>
        <dbReference type="ChEBI" id="CHEBI:456216"/>
        <dbReference type="EC" id="6.3.2.17"/>
    </reaction>
</comment>
<evidence type="ECO:0000256" key="17">
    <source>
        <dbReference type="ARBA" id="ARBA00032510"/>
    </source>
</evidence>
<comment type="pathway">
    <text evidence="4">Cofactor biosynthesis; tetrahydrofolylpolyglutamate biosynthesis.</text>
</comment>
<dbReference type="PROSITE" id="PS01012">
    <property type="entry name" value="FOLYLPOLYGLU_SYNT_2"/>
    <property type="match status" value="1"/>
</dbReference>
<proteinExistence type="inferred from homology"/>
<dbReference type="RefSeq" id="WP_072708289.1">
    <property type="nucleotide sequence ID" value="NZ_FMJB01000063.1"/>
</dbReference>
<evidence type="ECO:0000256" key="22">
    <source>
        <dbReference type="PIRNR" id="PIRNR001563"/>
    </source>
</evidence>
<evidence type="ECO:0000313" key="25">
    <source>
        <dbReference type="EMBL" id="SCM69076.1"/>
    </source>
</evidence>
<evidence type="ECO:0000256" key="19">
    <source>
        <dbReference type="ARBA" id="ARBA00047808"/>
    </source>
</evidence>
<feature type="domain" description="Mur ligase central" evidence="24">
    <location>
        <begin position="49"/>
        <end position="264"/>
    </location>
</feature>
<gene>
    <name evidence="25" type="ORF">KARMA_3309</name>
</gene>
<dbReference type="InterPro" id="IPR036565">
    <property type="entry name" value="Mur-like_cat_sf"/>
</dbReference>
<comment type="catalytic activity">
    <reaction evidence="18">
        <text>(6S)-5,6,7,8-tetrahydrofolyl-(gamma-L-Glu)(n) + L-glutamate + ATP = (6S)-5,6,7,8-tetrahydrofolyl-(gamma-L-Glu)(n+1) + ADP + phosphate + H(+)</text>
        <dbReference type="Rhea" id="RHEA:10580"/>
        <dbReference type="Rhea" id="RHEA-COMP:14738"/>
        <dbReference type="Rhea" id="RHEA-COMP:14740"/>
        <dbReference type="ChEBI" id="CHEBI:15378"/>
        <dbReference type="ChEBI" id="CHEBI:29985"/>
        <dbReference type="ChEBI" id="CHEBI:30616"/>
        <dbReference type="ChEBI" id="CHEBI:43474"/>
        <dbReference type="ChEBI" id="CHEBI:141005"/>
        <dbReference type="ChEBI" id="CHEBI:456216"/>
        <dbReference type="EC" id="6.3.2.17"/>
    </reaction>
</comment>
<dbReference type="InterPro" id="IPR018109">
    <property type="entry name" value="Folylpolyglutamate_synth_CS"/>
</dbReference>
<dbReference type="Gene3D" id="3.90.190.20">
    <property type="entry name" value="Mur ligase, C-terminal domain"/>
    <property type="match status" value="1"/>
</dbReference>
<evidence type="ECO:0000256" key="21">
    <source>
        <dbReference type="ARBA" id="ARBA00049161"/>
    </source>
</evidence>
<evidence type="ECO:0000256" key="6">
    <source>
        <dbReference type="ARBA" id="ARBA00013023"/>
    </source>
</evidence>
<evidence type="ECO:0000256" key="15">
    <source>
        <dbReference type="ARBA" id="ARBA00030048"/>
    </source>
</evidence>
<dbReference type="GO" id="GO:0008841">
    <property type="term" value="F:dihydrofolate synthase activity"/>
    <property type="evidence" value="ECO:0007669"/>
    <property type="project" value="UniProtKB-EC"/>
</dbReference>
<evidence type="ECO:0000313" key="26">
    <source>
        <dbReference type="Proteomes" id="UP000184085"/>
    </source>
</evidence>
<evidence type="ECO:0000256" key="11">
    <source>
        <dbReference type="ARBA" id="ARBA00022741"/>
    </source>
</evidence>
<keyword evidence="26" id="KW-1185">Reference proteome</keyword>
<dbReference type="GO" id="GO:0046654">
    <property type="term" value="P:tetrahydrofolate biosynthetic process"/>
    <property type="evidence" value="ECO:0007669"/>
    <property type="project" value="UniProtKB-UniPathway"/>
</dbReference>
<evidence type="ECO:0000256" key="8">
    <source>
        <dbReference type="ARBA" id="ARBA00019357"/>
    </source>
</evidence>
<keyword evidence="12 22" id="KW-0067">ATP-binding</keyword>
<dbReference type="InterPro" id="IPR001645">
    <property type="entry name" value="Folylpolyglutamate_synth"/>
</dbReference>
<keyword evidence="10" id="KW-0479">Metal-binding</keyword>
<keyword evidence="9 22" id="KW-0436">Ligase</keyword>
<feature type="domain" description="Mur ligase C-terminal" evidence="23">
    <location>
        <begin position="301"/>
        <end position="412"/>
    </location>
</feature>
<dbReference type="EC" id="6.3.2.12" evidence="6"/>
<evidence type="ECO:0000256" key="3">
    <source>
        <dbReference type="ARBA" id="ARBA00004799"/>
    </source>
</evidence>
<evidence type="ECO:0000256" key="16">
    <source>
        <dbReference type="ARBA" id="ARBA00030592"/>
    </source>
</evidence>
<dbReference type="FunFam" id="3.40.1190.10:FF:000011">
    <property type="entry name" value="Folylpolyglutamate synthase/dihydrofolate synthase"/>
    <property type="match status" value="1"/>
</dbReference>
<evidence type="ECO:0000256" key="4">
    <source>
        <dbReference type="ARBA" id="ARBA00005150"/>
    </source>
</evidence>
<comment type="catalytic activity">
    <reaction evidence="21">
        <text>7,8-dihydropteroate + L-glutamate + ATP = 7,8-dihydrofolate + ADP + phosphate + H(+)</text>
        <dbReference type="Rhea" id="RHEA:23584"/>
        <dbReference type="ChEBI" id="CHEBI:15378"/>
        <dbReference type="ChEBI" id="CHEBI:17839"/>
        <dbReference type="ChEBI" id="CHEBI:29985"/>
        <dbReference type="ChEBI" id="CHEBI:30616"/>
        <dbReference type="ChEBI" id="CHEBI:43474"/>
        <dbReference type="ChEBI" id="CHEBI:57451"/>
        <dbReference type="ChEBI" id="CHEBI:456216"/>
        <dbReference type="EC" id="6.3.2.12"/>
    </reaction>
</comment>
<evidence type="ECO:0000256" key="9">
    <source>
        <dbReference type="ARBA" id="ARBA00022598"/>
    </source>
</evidence>
<dbReference type="UniPathway" id="UPA00077">
    <property type="reaction ID" value="UER00157"/>
</dbReference>
<organism evidence="25 26">
    <name type="scientific">Donghicola eburneus</name>
    <dbReference type="NCBI Taxonomy" id="393278"/>
    <lineage>
        <taxon>Bacteria</taxon>
        <taxon>Pseudomonadati</taxon>
        <taxon>Pseudomonadota</taxon>
        <taxon>Alphaproteobacteria</taxon>
        <taxon>Rhodobacterales</taxon>
        <taxon>Roseobacteraceae</taxon>
        <taxon>Donghicola</taxon>
    </lineage>
</organism>
<dbReference type="InterPro" id="IPR036615">
    <property type="entry name" value="Mur_ligase_C_dom_sf"/>
</dbReference>
<evidence type="ECO:0000259" key="23">
    <source>
        <dbReference type="Pfam" id="PF02875"/>
    </source>
</evidence>
<evidence type="ECO:0000256" key="20">
    <source>
        <dbReference type="ARBA" id="ARBA00049035"/>
    </source>
</evidence>
<keyword evidence="14" id="KW-0289">Folate biosynthesis</keyword>
<comment type="function">
    <text evidence="2">Functions in two distinct reactions of the de novo folate biosynthetic pathway. Catalyzes the addition of a glutamate residue to dihydropteroate (7,8-dihydropteroate or H2Pte) to form dihydrofolate (7,8-dihydrofolate monoglutamate or H2Pte-Glu). Also catalyzes successive additions of L-glutamate to tetrahydrofolate or 10-formyltetrahydrofolate or 5,10-methylenetetrahydrofolate, leading to folylpolyglutamate derivatives.</text>
</comment>
<dbReference type="Pfam" id="PF08245">
    <property type="entry name" value="Mur_ligase_M"/>
    <property type="match status" value="1"/>
</dbReference>
<comment type="similarity">
    <text evidence="5 22">Belongs to the folylpolyglutamate synthase family.</text>
</comment>
<comment type="pathway">
    <text evidence="3">Cofactor biosynthesis; tetrahydrofolate biosynthesis; 7,8-dihydrofolate from 2-amino-4-hydroxy-6-hydroxymethyl-7,8-dihydropteridine diphosphate and 4-aminobenzoate: step 2/2.</text>
</comment>
<protein>
    <recommendedName>
        <fullName evidence="8">Dihydrofolate synthase/folylpolyglutamate synthase</fullName>
        <ecNumber evidence="6">6.3.2.12</ecNumber>
        <ecNumber evidence="7">6.3.2.17</ecNumber>
    </recommendedName>
    <alternativeName>
        <fullName evidence="17">Folylpoly-gamma-glutamate synthetase-dihydrofolate synthetase</fullName>
    </alternativeName>
    <alternativeName>
        <fullName evidence="15">Folylpolyglutamate synthetase</fullName>
    </alternativeName>
    <alternativeName>
        <fullName evidence="16">Tetrahydrofolylpolyglutamate synthase</fullName>
    </alternativeName>
</protein>
<sequence>MTEVTSDVILDRMMALHPKVIDLTLDRVWRLLEALDNPQNAMPPVIHLAGTNGKGSTQAMIRAGLEAMGKKVHAYTSPHLARFHERIRLAGELISEPALTALLDECYEKNGGENITYFEITTCAALLAFARAPADYTLLEVGLGGRLDATNVIDKPALTIITPVDIDHQQFLGETLPEIAGEKAGIIKRGVPVIVGPQKDEGLEVIEARAERLGAPVLAYGQHWHVGTENGRLVYQDEQGLLDLPLPNLPGPHQIMNAGAALAALRHLGADEAACEAAVTQAFWPARMQRLREGPLFDIAGDAELWLDGGHNPAAGDAIAATLSQMPERETHLICGMLNTKDITGYLRPIAQYASSLTAVSIPGEPNTLPAETTAEAAAKVGMTASTAPDVDTALRQLTEGNQNIRVLICGSLYLAGQILQKNG</sequence>
<dbReference type="GO" id="GO:0005524">
    <property type="term" value="F:ATP binding"/>
    <property type="evidence" value="ECO:0007669"/>
    <property type="project" value="UniProtKB-KW"/>
</dbReference>
<dbReference type="Gene3D" id="3.40.1190.10">
    <property type="entry name" value="Mur-like, catalytic domain"/>
    <property type="match status" value="1"/>
</dbReference>
<evidence type="ECO:0000256" key="1">
    <source>
        <dbReference type="ARBA" id="ARBA00001946"/>
    </source>
</evidence>
<evidence type="ECO:0000256" key="18">
    <source>
        <dbReference type="ARBA" id="ARBA00047493"/>
    </source>
</evidence>
<comment type="catalytic activity">
    <reaction evidence="20">
        <text>(6R)-5,10-methylenetetrahydrofolyl-(gamma-L-Glu)(n) + L-glutamate + ATP = (6R)-5,10-methylenetetrahydrofolyl-(gamma-L-Glu)(n+1) + ADP + phosphate + H(+)</text>
        <dbReference type="Rhea" id="RHEA:51912"/>
        <dbReference type="Rhea" id="RHEA-COMP:13257"/>
        <dbReference type="Rhea" id="RHEA-COMP:13258"/>
        <dbReference type="ChEBI" id="CHEBI:15378"/>
        <dbReference type="ChEBI" id="CHEBI:29985"/>
        <dbReference type="ChEBI" id="CHEBI:30616"/>
        <dbReference type="ChEBI" id="CHEBI:43474"/>
        <dbReference type="ChEBI" id="CHEBI:136572"/>
        <dbReference type="ChEBI" id="CHEBI:456216"/>
        <dbReference type="EC" id="6.3.2.17"/>
    </reaction>
</comment>
<evidence type="ECO:0000256" key="2">
    <source>
        <dbReference type="ARBA" id="ARBA00002714"/>
    </source>
</evidence>
<evidence type="ECO:0000256" key="14">
    <source>
        <dbReference type="ARBA" id="ARBA00022909"/>
    </source>
</evidence>
<dbReference type="InterPro" id="IPR013221">
    <property type="entry name" value="Mur_ligase_cen"/>
</dbReference>